<organism evidence="2 3">
    <name type="scientific">Edaphobacter modestus</name>
    <dbReference type="NCBI Taxonomy" id="388466"/>
    <lineage>
        <taxon>Bacteria</taxon>
        <taxon>Pseudomonadati</taxon>
        <taxon>Acidobacteriota</taxon>
        <taxon>Terriglobia</taxon>
        <taxon>Terriglobales</taxon>
        <taxon>Acidobacteriaceae</taxon>
        <taxon>Edaphobacter</taxon>
    </lineage>
</organism>
<dbReference type="PANTHER" id="PTHR48079">
    <property type="entry name" value="PROTEIN YEEZ"/>
    <property type="match status" value="1"/>
</dbReference>
<accession>A0A4Q7YUC9</accession>
<dbReference type="GO" id="GO:0004029">
    <property type="term" value="F:aldehyde dehydrogenase (NAD+) activity"/>
    <property type="evidence" value="ECO:0007669"/>
    <property type="project" value="TreeGrafter"/>
</dbReference>
<feature type="domain" description="NAD-dependent epimerase/dehydratase" evidence="1">
    <location>
        <begin position="3"/>
        <end position="236"/>
    </location>
</feature>
<dbReference type="EMBL" id="SHKW01000001">
    <property type="protein sequence ID" value="RZU40904.1"/>
    <property type="molecule type" value="Genomic_DNA"/>
</dbReference>
<dbReference type="InterPro" id="IPR001509">
    <property type="entry name" value="Epimerase_deHydtase"/>
</dbReference>
<name>A0A4Q7YUC9_9BACT</name>
<gene>
    <name evidence="2" type="ORF">BDD14_2393</name>
</gene>
<dbReference type="RefSeq" id="WP_130418908.1">
    <property type="nucleotide sequence ID" value="NZ_SHKW01000001.1"/>
</dbReference>
<keyword evidence="3" id="KW-1185">Reference proteome</keyword>
<evidence type="ECO:0000313" key="2">
    <source>
        <dbReference type="EMBL" id="RZU40904.1"/>
    </source>
</evidence>
<dbReference type="InterPro" id="IPR036291">
    <property type="entry name" value="NAD(P)-bd_dom_sf"/>
</dbReference>
<dbReference type="SUPFAM" id="SSF51735">
    <property type="entry name" value="NAD(P)-binding Rossmann-fold domains"/>
    <property type="match status" value="1"/>
</dbReference>
<proteinExistence type="predicted"/>
<evidence type="ECO:0000259" key="1">
    <source>
        <dbReference type="Pfam" id="PF01370"/>
    </source>
</evidence>
<dbReference type="OrthoDB" id="9811743at2"/>
<sequence>MKILVTGAGGFLGKAIVDRLLAHGQTDLRCMLRDTSKARGLEAIAARYPQAKLEFVTANLRNLVEIAPAVAGCEMVIHAAAALKGSPAEMFMDSVVASRNLLESVVNELRPIRVVLVSSFGVMGVAELPRGAMVDENTPLEQHPERRDVYAHSKWRQEQLFWEYRAKYGFELVVLRPGVIYGPGGGHFSTRVGLNLFGRFLHLGGNNVLPLTYVDNCAEAIAVAALSGSDGEVYNVVDDDLVTSKQYLAAYKKHVRKVRSVPVPYFALMWGSKMVERYSERSKGQLPAIFTPYKTRAMWAGNQFSNAKLKSIGWRPLISTREGMEQAFAAFRTQPEKAK</sequence>
<dbReference type="Pfam" id="PF01370">
    <property type="entry name" value="Epimerase"/>
    <property type="match status" value="1"/>
</dbReference>
<dbReference type="GO" id="GO:0005737">
    <property type="term" value="C:cytoplasm"/>
    <property type="evidence" value="ECO:0007669"/>
    <property type="project" value="TreeGrafter"/>
</dbReference>
<protein>
    <submittedName>
        <fullName evidence="2">Nucleoside-diphosphate-sugar epimerase</fullName>
    </submittedName>
</protein>
<dbReference type="AlphaFoldDB" id="A0A4Q7YUC9"/>
<dbReference type="PANTHER" id="PTHR48079:SF6">
    <property type="entry name" value="NAD(P)-BINDING DOMAIN-CONTAINING PROTEIN-RELATED"/>
    <property type="match status" value="1"/>
</dbReference>
<comment type="caution">
    <text evidence="2">The sequence shown here is derived from an EMBL/GenBank/DDBJ whole genome shotgun (WGS) entry which is preliminary data.</text>
</comment>
<reference evidence="2 3" key="1">
    <citation type="submission" date="2019-02" db="EMBL/GenBank/DDBJ databases">
        <title>Genomic Encyclopedia of Archaeal and Bacterial Type Strains, Phase II (KMG-II): from individual species to whole genera.</title>
        <authorList>
            <person name="Goeker M."/>
        </authorList>
    </citation>
    <scope>NUCLEOTIDE SEQUENCE [LARGE SCALE GENOMIC DNA]</scope>
    <source>
        <strain evidence="2 3">DSM 18101</strain>
    </source>
</reference>
<dbReference type="InterPro" id="IPR051783">
    <property type="entry name" value="NAD(P)-dependent_oxidoreduct"/>
</dbReference>
<dbReference type="Gene3D" id="3.40.50.720">
    <property type="entry name" value="NAD(P)-binding Rossmann-like Domain"/>
    <property type="match status" value="1"/>
</dbReference>
<dbReference type="Proteomes" id="UP000292958">
    <property type="component" value="Unassembled WGS sequence"/>
</dbReference>
<evidence type="ECO:0000313" key="3">
    <source>
        <dbReference type="Proteomes" id="UP000292958"/>
    </source>
</evidence>